<dbReference type="SUPFAM" id="SSF53335">
    <property type="entry name" value="S-adenosyl-L-methionine-dependent methyltransferases"/>
    <property type="match status" value="1"/>
</dbReference>
<reference evidence="5" key="1">
    <citation type="submission" date="2013-08" db="EMBL/GenBank/DDBJ databases">
        <authorList>
            <person name="Mendez C."/>
            <person name="Richter M."/>
            <person name="Ferrer M."/>
            <person name="Sanchez J."/>
        </authorList>
    </citation>
    <scope>NUCLEOTIDE SEQUENCE</scope>
</reference>
<evidence type="ECO:0000256" key="2">
    <source>
        <dbReference type="ARBA" id="ARBA00022679"/>
    </source>
</evidence>
<dbReference type="InterPro" id="IPR002941">
    <property type="entry name" value="DNA_methylase_N4/N6"/>
</dbReference>
<feature type="region of interest" description="Disordered" evidence="3">
    <location>
        <begin position="242"/>
        <end position="268"/>
    </location>
</feature>
<organism evidence="5">
    <name type="scientific">mine drainage metagenome</name>
    <dbReference type="NCBI Taxonomy" id="410659"/>
    <lineage>
        <taxon>unclassified sequences</taxon>
        <taxon>metagenomes</taxon>
        <taxon>ecological metagenomes</taxon>
    </lineage>
</organism>
<dbReference type="AlphaFoldDB" id="T0YXT2"/>
<accession>T0YXT2</accession>
<evidence type="ECO:0000256" key="3">
    <source>
        <dbReference type="SAM" id="MobiDB-lite"/>
    </source>
</evidence>
<keyword evidence="1 5" id="KW-0489">Methyltransferase</keyword>
<dbReference type="InterPro" id="IPR001091">
    <property type="entry name" value="RM_Methyltransferase"/>
</dbReference>
<evidence type="ECO:0000313" key="5">
    <source>
        <dbReference type="EMBL" id="EQD36772.1"/>
    </source>
</evidence>
<keyword evidence="2" id="KW-0808">Transferase</keyword>
<name>T0YXT2_9ZZZZ</name>
<sequence>MTSPPYNLGQPYRVYRDRRPRDDYLAWIGSLGRAVRHALSPDGSFFLNIGGPPSDPWLPFDVARAVADGWHLQNVIHWIKSIVLDRSVTGLDRDLAVGHYRPVGSRRYLHGTQEYVFHFTRTGTVPLDRLAIGAPYAHPSNRARWKRSAVDRRCRGNSWFLPYPTIQRRATERPHPATFPESLPEWCYRLHGLARLTTAADPFVGLGASAVAAARLGLGFRGWDIDREYLTFAARRIERARTTSGGRATAPVPREPGAARRARAASRP</sequence>
<feature type="domain" description="DNA methylase N-4/N-6" evidence="4">
    <location>
        <begin position="1"/>
        <end position="233"/>
    </location>
</feature>
<dbReference type="InterPro" id="IPR029063">
    <property type="entry name" value="SAM-dependent_MTases_sf"/>
</dbReference>
<dbReference type="Gene3D" id="3.40.50.150">
    <property type="entry name" value="Vaccinia Virus protein VP39"/>
    <property type="match status" value="1"/>
</dbReference>
<evidence type="ECO:0000259" key="4">
    <source>
        <dbReference type="Pfam" id="PF01555"/>
    </source>
</evidence>
<comment type="caution">
    <text evidence="5">The sequence shown here is derived from an EMBL/GenBank/DDBJ whole genome shotgun (WGS) entry which is preliminary data.</text>
</comment>
<reference evidence="5" key="2">
    <citation type="journal article" date="2014" name="ISME J.">
        <title>Microbial stratification in low pH oxic and suboxic macroscopic growths along an acid mine drainage.</title>
        <authorList>
            <person name="Mendez-Garcia C."/>
            <person name="Mesa V."/>
            <person name="Sprenger R.R."/>
            <person name="Richter M."/>
            <person name="Diez M.S."/>
            <person name="Solano J."/>
            <person name="Bargiela R."/>
            <person name="Golyshina O.V."/>
            <person name="Manteca A."/>
            <person name="Ramos J.L."/>
            <person name="Gallego J.R."/>
            <person name="Llorente I."/>
            <person name="Martins Dos Santos V.A."/>
            <person name="Jensen O.N."/>
            <person name="Pelaez A.I."/>
            <person name="Sanchez J."/>
            <person name="Ferrer M."/>
        </authorList>
    </citation>
    <scope>NUCLEOTIDE SEQUENCE</scope>
</reference>
<proteinExistence type="predicted"/>
<dbReference type="GO" id="GO:0032259">
    <property type="term" value="P:methylation"/>
    <property type="evidence" value="ECO:0007669"/>
    <property type="project" value="UniProtKB-KW"/>
</dbReference>
<dbReference type="GO" id="GO:0008170">
    <property type="term" value="F:N-methyltransferase activity"/>
    <property type="evidence" value="ECO:0007669"/>
    <property type="project" value="InterPro"/>
</dbReference>
<dbReference type="PRINTS" id="PR00508">
    <property type="entry name" value="S21N4MTFRASE"/>
</dbReference>
<dbReference type="GO" id="GO:0003677">
    <property type="term" value="F:DNA binding"/>
    <property type="evidence" value="ECO:0007669"/>
    <property type="project" value="InterPro"/>
</dbReference>
<dbReference type="EMBL" id="AUZX01013092">
    <property type="protein sequence ID" value="EQD36772.1"/>
    <property type="molecule type" value="Genomic_DNA"/>
</dbReference>
<gene>
    <name evidence="5" type="ORF">B1A_17786</name>
</gene>
<evidence type="ECO:0000256" key="1">
    <source>
        <dbReference type="ARBA" id="ARBA00022603"/>
    </source>
</evidence>
<protein>
    <submittedName>
        <fullName evidence="5">DNA methylase N-4/N-6 domain-containing protein</fullName>
    </submittedName>
</protein>
<dbReference type="Pfam" id="PF01555">
    <property type="entry name" value="N6_N4_Mtase"/>
    <property type="match status" value="1"/>
</dbReference>